<evidence type="ECO:0000313" key="2">
    <source>
        <dbReference type="Proteomes" id="UP000828048"/>
    </source>
</evidence>
<dbReference type="Proteomes" id="UP000828048">
    <property type="component" value="Chromosome 1"/>
</dbReference>
<accession>A0ACB7XRL4</accession>
<reference evidence="1 2" key="1">
    <citation type="journal article" date="2021" name="Hortic Res">
        <title>High-quality reference genome and annotation aids understanding of berry development for evergreen blueberry (Vaccinium darrowii).</title>
        <authorList>
            <person name="Yu J."/>
            <person name="Hulse-Kemp A.M."/>
            <person name="Babiker E."/>
            <person name="Staton M."/>
        </authorList>
    </citation>
    <scope>NUCLEOTIDE SEQUENCE [LARGE SCALE GENOMIC DNA]</scope>
    <source>
        <strain evidence="2">cv. NJ 8807/NJ 8810</strain>
        <tissue evidence="1">Young leaf</tissue>
    </source>
</reference>
<comment type="caution">
    <text evidence="1">The sequence shown here is derived from an EMBL/GenBank/DDBJ whole genome shotgun (WGS) entry which is preliminary data.</text>
</comment>
<keyword evidence="2" id="KW-1185">Reference proteome</keyword>
<organism evidence="1 2">
    <name type="scientific">Vaccinium darrowii</name>
    <dbReference type="NCBI Taxonomy" id="229202"/>
    <lineage>
        <taxon>Eukaryota</taxon>
        <taxon>Viridiplantae</taxon>
        <taxon>Streptophyta</taxon>
        <taxon>Embryophyta</taxon>
        <taxon>Tracheophyta</taxon>
        <taxon>Spermatophyta</taxon>
        <taxon>Magnoliopsida</taxon>
        <taxon>eudicotyledons</taxon>
        <taxon>Gunneridae</taxon>
        <taxon>Pentapetalae</taxon>
        <taxon>asterids</taxon>
        <taxon>Ericales</taxon>
        <taxon>Ericaceae</taxon>
        <taxon>Vaccinioideae</taxon>
        <taxon>Vaccinieae</taxon>
        <taxon>Vaccinium</taxon>
    </lineage>
</organism>
<dbReference type="EMBL" id="CM037151">
    <property type="protein sequence ID" value="KAH7843592.1"/>
    <property type="molecule type" value="Genomic_DNA"/>
</dbReference>
<proteinExistence type="predicted"/>
<evidence type="ECO:0000313" key="1">
    <source>
        <dbReference type="EMBL" id="KAH7843592.1"/>
    </source>
</evidence>
<protein>
    <submittedName>
        <fullName evidence="1">Uncharacterized protein</fullName>
    </submittedName>
</protein>
<gene>
    <name evidence="1" type="ORF">Vadar_018559</name>
</gene>
<name>A0ACB7XRL4_9ERIC</name>
<sequence>MSLLISSLSEEALPLAVGVNTSHEFWTVLETSLASTSTTRILQIHMQIQNIKQSDQTVTQFLHKAKALSDELTTADQPLSLADFNIYVFWGLNASFRDLVTTLAARSTQVTFPELHSLLLSYEFIHSDGFSFVQISTPTNPIPQANTSQRSNGSNDRGRSPNYHGRDPAPSGMESEELPPKSAEPAKAKYPGPNDSVSLKFWLTSIGLVGSLQRDQQLFSLPLSG</sequence>